<dbReference type="EMBL" id="BPFH01000002">
    <property type="protein sequence ID" value="GIT94593.1"/>
    <property type="molecule type" value="Genomic_DNA"/>
</dbReference>
<dbReference type="RefSeq" id="WP_220748117.1">
    <property type="nucleotide sequence ID" value="NZ_BPFH01000002.1"/>
</dbReference>
<evidence type="ECO:0008006" key="3">
    <source>
        <dbReference type="Google" id="ProtNLM"/>
    </source>
</evidence>
<dbReference type="Pfam" id="PF08811">
    <property type="entry name" value="DUF1800"/>
    <property type="match status" value="1"/>
</dbReference>
<gene>
    <name evidence="1" type="ORF">JANAI62_12160</name>
</gene>
<accession>A0ABQ4NJJ3</accession>
<evidence type="ECO:0000313" key="2">
    <source>
        <dbReference type="Proteomes" id="UP000786693"/>
    </source>
</evidence>
<dbReference type="InterPro" id="IPR014917">
    <property type="entry name" value="DUF1800"/>
</dbReference>
<sequence length="451" mass="49394">MTLSPTLAAVRFGTGLSPQVPAPRGASDMLDRLAGPDHMAQRFPQPGWDVRVAGVMQWIRLRQNRKNGDAAVDAFREHARVFNAGYHADLARIVARAARTEDGFRERLAWFWADHFTVSEGQGRLRKTISGYTEDAVRPYITGRFGDLLVSAVMHPAMVSYLDQDRSVGPGSRRGQRGGGLNENLAREVLELHTLGVGGSYTQSDVRQLAELLTGLTVTKEGLPHFQPNSAEPGAEIVLGRSYGQERAADSGAIVRVLQDLAVHPDTARHLSAKLARHFLADTPPDGLVQAMAVRWIATDGDLLSVYGVLLDHPVSAEPTLRKVRRPLEFVAAATRALGPVDRLPEQGNRLIRTMLINPMRLMGQPLQRAPGPDGWPEAAEAWVTPQTLAARIQWGMDLAGRWPNLPDPRAFVDTALADLASPRTRFAAQAAEDRRSGIGLILSSPEFQRR</sequence>
<organism evidence="1 2">
    <name type="scientific">Jannaschia pagri</name>
    <dbReference type="NCBI Taxonomy" id="2829797"/>
    <lineage>
        <taxon>Bacteria</taxon>
        <taxon>Pseudomonadati</taxon>
        <taxon>Pseudomonadota</taxon>
        <taxon>Alphaproteobacteria</taxon>
        <taxon>Rhodobacterales</taxon>
        <taxon>Roseobacteraceae</taxon>
        <taxon>Jannaschia</taxon>
    </lineage>
</organism>
<name>A0ABQ4NJJ3_9RHOB</name>
<proteinExistence type="predicted"/>
<evidence type="ECO:0000313" key="1">
    <source>
        <dbReference type="EMBL" id="GIT94593.1"/>
    </source>
</evidence>
<keyword evidence="2" id="KW-1185">Reference proteome</keyword>
<dbReference type="Proteomes" id="UP000786693">
    <property type="component" value="Unassembled WGS sequence"/>
</dbReference>
<reference evidence="1 2" key="1">
    <citation type="submission" date="2021-05" db="EMBL/GenBank/DDBJ databases">
        <title>Bacteria Genome sequencing.</title>
        <authorList>
            <person name="Takabe Y."/>
            <person name="Nakajima Y."/>
            <person name="Suzuki S."/>
            <person name="Shiozaki T."/>
        </authorList>
    </citation>
    <scope>NUCLEOTIDE SEQUENCE [LARGE SCALE GENOMIC DNA]</scope>
    <source>
        <strain evidence="1 2">AI_62</strain>
    </source>
</reference>
<comment type="caution">
    <text evidence="1">The sequence shown here is derived from an EMBL/GenBank/DDBJ whole genome shotgun (WGS) entry which is preliminary data.</text>
</comment>
<protein>
    <recommendedName>
        <fullName evidence="3">DUF1800 domain-containing protein</fullName>
    </recommendedName>
</protein>